<dbReference type="Gene3D" id="3.30.70.100">
    <property type="match status" value="1"/>
</dbReference>
<evidence type="ECO:0000313" key="4">
    <source>
        <dbReference type="Proteomes" id="UP000443843"/>
    </source>
</evidence>
<keyword evidence="4" id="KW-1185">Reference proteome</keyword>
<dbReference type="PANTHER" id="PTHR21017">
    <property type="entry name" value="NIPSNAP-RELATED"/>
    <property type="match status" value="1"/>
</dbReference>
<organism evidence="3 4">
    <name type="scientific">Pseudooceanicola pacificus</name>
    <dbReference type="NCBI Taxonomy" id="2676438"/>
    <lineage>
        <taxon>Bacteria</taxon>
        <taxon>Pseudomonadati</taxon>
        <taxon>Pseudomonadota</taxon>
        <taxon>Alphaproteobacteria</taxon>
        <taxon>Rhodobacterales</taxon>
        <taxon>Paracoccaceae</taxon>
        <taxon>Pseudooceanicola</taxon>
    </lineage>
</organism>
<dbReference type="AlphaFoldDB" id="A0A844W5Q7"/>
<comment type="similarity">
    <text evidence="1">Belongs to the NipSnap family.</text>
</comment>
<comment type="caution">
    <text evidence="3">The sequence shown here is derived from an EMBL/GenBank/DDBJ whole genome shotgun (WGS) entry which is preliminary data.</text>
</comment>
<feature type="domain" description="NIPSNAP" evidence="2">
    <location>
        <begin position="65"/>
        <end position="163"/>
    </location>
</feature>
<name>A0A844W5Q7_9RHOB</name>
<evidence type="ECO:0000256" key="1">
    <source>
        <dbReference type="ARBA" id="ARBA00005291"/>
    </source>
</evidence>
<dbReference type="Proteomes" id="UP000443843">
    <property type="component" value="Unassembled WGS sequence"/>
</dbReference>
<dbReference type="InterPro" id="IPR051557">
    <property type="entry name" value="NipSnap_domain"/>
</dbReference>
<accession>A0A844W5Q7</accession>
<dbReference type="Pfam" id="PF07978">
    <property type="entry name" value="NIPSNAP"/>
    <property type="match status" value="1"/>
</dbReference>
<gene>
    <name evidence="3" type="ORF">GLS40_10240</name>
</gene>
<evidence type="ECO:0000259" key="2">
    <source>
        <dbReference type="Pfam" id="PF07978"/>
    </source>
</evidence>
<sequence>MGIHGFARFPRRLVPLATRRVRFARRISTIHVVQLDEVRRSAIQKGRFDRGHLTRVEQGPTVIHELRAYDLKPGQALAYLETFRTDGVQYVTRHLPMVGYWLTDNGALNRLYHLWPYADMEHRARARAALAEDADWNSRFVPKCFPLILRQQSFFLRALDLSPEVEELLGRTQVPVGHQDPSEAIFASCYHSLSFSAAEVAVSGAEVLGRWSVASGRDVGAQVTIMRHERGRATPPDGVLRHEFLRPLALSPLR</sequence>
<dbReference type="InterPro" id="IPR012577">
    <property type="entry name" value="NIPSNAP"/>
</dbReference>
<dbReference type="SUPFAM" id="SSF54909">
    <property type="entry name" value="Dimeric alpha+beta barrel"/>
    <property type="match status" value="1"/>
</dbReference>
<protein>
    <recommendedName>
        <fullName evidence="2">NIPSNAP domain-containing protein</fullName>
    </recommendedName>
</protein>
<proteinExistence type="inferred from homology"/>
<evidence type="ECO:0000313" key="3">
    <source>
        <dbReference type="EMBL" id="MWB78405.1"/>
    </source>
</evidence>
<dbReference type="EMBL" id="WNXQ01000005">
    <property type="protein sequence ID" value="MWB78405.1"/>
    <property type="molecule type" value="Genomic_DNA"/>
</dbReference>
<dbReference type="PANTHER" id="PTHR21017:SF17">
    <property type="entry name" value="PROTEIN NIPSNAP"/>
    <property type="match status" value="1"/>
</dbReference>
<dbReference type="InterPro" id="IPR011008">
    <property type="entry name" value="Dimeric_a/b-barrel"/>
</dbReference>
<reference evidence="3 4" key="1">
    <citation type="submission" date="2019-11" db="EMBL/GenBank/DDBJ databases">
        <title>Pseudooceanicola pacifica sp. nov., isolated from deep-sea sediment of the Pacific Ocean.</title>
        <authorList>
            <person name="Lyu L."/>
        </authorList>
    </citation>
    <scope>NUCLEOTIDE SEQUENCE [LARGE SCALE GENOMIC DNA]</scope>
    <source>
        <strain evidence="3 4">216_PA32_1</strain>
    </source>
</reference>